<protein>
    <submittedName>
        <fullName evidence="1">Uncharacterized protein</fullName>
    </submittedName>
</protein>
<proteinExistence type="predicted"/>
<reference evidence="1 2" key="1">
    <citation type="submission" date="2018-10" db="EMBL/GenBank/DDBJ databases">
        <title>Co-occurring genomic capacity for anaerobic methane metabolism and dissimilatory sulfite reduction discovered in the Korarchaeota.</title>
        <authorList>
            <person name="Mckay L.J."/>
            <person name="Dlakic M."/>
            <person name="Fields M.W."/>
            <person name="Delmont T.O."/>
            <person name="Eren A.M."/>
            <person name="Jay Z.J."/>
            <person name="Klingelsmith K.B."/>
            <person name="Rusch D.B."/>
            <person name="Inskeep W.P."/>
        </authorList>
    </citation>
    <scope>NUCLEOTIDE SEQUENCE [LARGE SCALE GENOMIC DNA]</scope>
    <source>
        <strain evidence="1 2">WS</strain>
    </source>
</reference>
<evidence type="ECO:0000313" key="2">
    <source>
        <dbReference type="Proteomes" id="UP000278149"/>
    </source>
</evidence>
<organism evidence="1 2">
    <name type="scientific">Candidatus Korarchaeum cryptofilum</name>
    <dbReference type="NCBI Taxonomy" id="498846"/>
    <lineage>
        <taxon>Archaea</taxon>
        <taxon>Thermoproteota</taxon>
        <taxon>Candidatus Korarchaeia</taxon>
        <taxon>Candidatus Korarchaeales</taxon>
        <taxon>Candidatus Korarchaeaceae</taxon>
        <taxon>Candidatus Korarchaeum</taxon>
    </lineage>
</organism>
<gene>
    <name evidence="1" type="ORF">D9Q81_03445</name>
</gene>
<dbReference type="EMBL" id="RCOR01000018">
    <property type="protein sequence ID" value="RSN69664.1"/>
    <property type="molecule type" value="Genomic_DNA"/>
</dbReference>
<sequence length="122" mass="13868">MLGEERSDWELELLRLKSILDLLRLAASTDSVSVLIEFWSDSLNGRVIGTFANNYGITKLDVFSFTLYEGDDDGSFLVYRADETGEHYEFLQELSSDKLTFPVVKLSKEPSWFSERVKSGGE</sequence>
<dbReference type="AlphaFoldDB" id="A0A3R9QZC4"/>
<evidence type="ECO:0000313" key="1">
    <source>
        <dbReference type="EMBL" id="RSN69664.1"/>
    </source>
</evidence>
<comment type="caution">
    <text evidence="1">The sequence shown here is derived from an EMBL/GenBank/DDBJ whole genome shotgun (WGS) entry which is preliminary data.</text>
</comment>
<name>A0A3R9QZC4_9CREN</name>
<dbReference type="Proteomes" id="UP000278149">
    <property type="component" value="Unassembled WGS sequence"/>
</dbReference>
<accession>A0A3R9QZC4</accession>